<dbReference type="HOGENOM" id="CLU_1722775_0_0_1"/>
<accession>F4S7X6</accession>
<keyword evidence="3" id="KW-1185">Reference proteome</keyword>
<sequence length="152" mass="17650">MPPPPPPVLSYQQTRDAEEARLRQAIANLRRNLDEARVAGNNPNFRQVLGVAKETHKELEDFLGGRRYCQKVEEIAGYNPYCINPQTMMEYEQPRPEAGPSSQCRKRARQEEIEELAETSSNLLDMMLMVKRMKQDEKRESDKKDKGKEKEQ</sequence>
<organism evidence="3">
    <name type="scientific">Melampsora larici-populina (strain 98AG31 / pathotype 3-4-7)</name>
    <name type="common">Poplar leaf rust fungus</name>
    <dbReference type="NCBI Taxonomy" id="747676"/>
    <lineage>
        <taxon>Eukaryota</taxon>
        <taxon>Fungi</taxon>
        <taxon>Dikarya</taxon>
        <taxon>Basidiomycota</taxon>
        <taxon>Pucciniomycotina</taxon>
        <taxon>Pucciniomycetes</taxon>
        <taxon>Pucciniales</taxon>
        <taxon>Melampsoraceae</taxon>
        <taxon>Melampsora</taxon>
    </lineage>
</organism>
<dbReference type="VEuPathDB" id="FungiDB:MELLADRAFT_57889"/>
<gene>
    <name evidence="2" type="ORF">MELLADRAFT_57889</name>
</gene>
<dbReference type="InParanoid" id="F4S7X6"/>
<reference evidence="3" key="1">
    <citation type="journal article" date="2011" name="Proc. Natl. Acad. Sci. U.S.A.">
        <title>Obligate biotrophy features unraveled by the genomic analysis of rust fungi.</title>
        <authorList>
            <person name="Duplessis S."/>
            <person name="Cuomo C.A."/>
            <person name="Lin Y.-C."/>
            <person name="Aerts A."/>
            <person name="Tisserant E."/>
            <person name="Veneault-Fourrey C."/>
            <person name="Joly D.L."/>
            <person name="Hacquard S."/>
            <person name="Amselem J."/>
            <person name="Cantarel B.L."/>
            <person name="Chiu R."/>
            <person name="Coutinho P.M."/>
            <person name="Feau N."/>
            <person name="Field M."/>
            <person name="Frey P."/>
            <person name="Gelhaye E."/>
            <person name="Goldberg J."/>
            <person name="Grabherr M.G."/>
            <person name="Kodira C.D."/>
            <person name="Kohler A."/>
            <person name="Kuees U."/>
            <person name="Lindquist E.A."/>
            <person name="Lucas S.M."/>
            <person name="Mago R."/>
            <person name="Mauceli E."/>
            <person name="Morin E."/>
            <person name="Murat C."/>
            <person name="Pangilinan J.L."/>
            <person name="Park R."/>
            <person name="Pearson M."/>
            <person name="Quesneville H."/>
            <person name="Rouhier N."/>
            <person name="Sakthikumar S."/>
            <person name="Salamov A.A."/>
            <person name="Schmutz J."/>
            <person name="Selles B."/>
            <person name="Shapiro H."/>
            <person name="Tanguay P."/>
            <person name="Tuskan G.A."/>
            <person name="Henrissat B."/>
            <person name="Van de Peer Y."/>
            <person name="Rouze P."/>
            <person name="Ellis J.G."/>
            <person name="Dodds P.N."/>
            <person name="Schein J.E."/>
            <person name="Zhong S."/>
            <person name="Hamelin R.C."/>
            <person name="Grigoriev I.V."/>
            <person name="Szabo L.J."/>
            <person name="Martin F."/>
        </authorList>
    </citation>
    <scope>NUCLEOTIDE SEQUENCE [LARGE SCALE GENOMIC DNA]</scope>
    <source>
        <strain evidence="3">98AG31 / pathotype 3-4-7</strain>
    </source>
</reference>
<dbReference type="Proteomes" id="UP000001072">
    <property type="component" value="Unassembled WGS sequence"/>
</dbReference>
<dbReference type="OrthoDB" id="10511363at2759"/>
<evidence type="ECO:0000313" key="3">
    <source>
        <dbReference type="Proteomes" id="UP000001072"/>
    </source>
</evidence>
<dbReference type="KEGG" id="mlr:MELLADRAFT_57889"/>
<dbReference type="GeneID" id="18929141"/>
<feature type="region of interest" description="Disordered" evidence="1">
    <location>
        <begin position="129"/>
        <end position="152"/>
    </location>
</feature>
<proteinExistence type="predicted"/>
<evidence type="ECO:0000256" key="1">
    <source>
        <dbReference type="SAM" id="MobiDB-lite"/>
    </source>
</evidence>
<name>F4S7X6_MELLP</name>
<dbReference type="EMBL" id="GL883162">
    <property type="protein sequence ID" value="EGF99186.1"/>
    <property type="molecule type" value="Genomic_DNA"/>
</dbReference>
<dbReference type="RefSeq" id="XP_007417492.1">
    <property type="nucleotide sequence ID" value="XM_007417430.1"/>
</dbReference>
<evidence type="ECO:0000313" key="2">
    <source>
        <dbReference type="EMBL" id="EGF99186.1"/>
    </source>
</evidence>
<protein>
    <submittedName>
        <fullName evidence="2">Uncharacterized protein</fullName>
    </submittedName>
</protein>
<feature type="compositionally biased region" description="Basic and acidic residues" evidence="1">
    <location>
        <begin position="133"/>
        <end position="152"/>
    </location>
</feature>
<dbReference type="AlphaFoldDB" id="F4S7X6"/>